<comment type="caution">
    <text evidence="7">The sequence shown here is derived from an EMBL/GenBank/DDBJ whole genome shotgun (WGS) entry which is preliminary data.</text>
</comment>
<dbReference type="InterPro" id="IPR015410">
    <property type="entry name" value="DUF1985"/>
</dbReference>
<feature type="coiled-coil region" evidence="4">
    <location>
        <begin position="392"/>
        <end position="419"/>
    </location>
</feature>
<dbReference type="InterPro" id="IPR038765">
    <property type="entry name" value="Papain-like_cys_pep_sf"/>
</dbReference>
<dbReference type="GO" id="GO:0006508">
    <property type="term" value="P:proteolysis"/>
    <property type="evidence" value="ECO:0007669"/>
    <property type="project" value="UniProtKB-KW"/>
</dbReference>
<feature type="domain" description="Ubiquitin-like protease family profile" evidence="6">
    <location>
        <begin position="775"/>
        <end position="972"/>
    </location>
</feature>
<dbReference type="Gene3D" id="3.40.395.10">
    <property type="entry name" value="Adenoviral Proteinase, Chain A"/>
    <property type="match status" value="1"/>
</dbReference>
<dbReference type="PANTHER" id="PTHR48449:SF1">
    <property type="entry name" value="DUF1985 DOMAIN-CONTAINING PROTEIN"/>
    <property type="match status" value="1"/>
</dbReference>
<dbReference type="Pfam" id="PF09331">
    <property type="entry name" value="DUF1985"/>
    <property type="match status" value="1"/>
</dbReference>
<feature type="compositionally biased region" description="Acidic residues" evidence="5">
    <location>
        <begin position="528"/>
        <end position="539"/>
    </location>
</feature>
<feature type="region of interest" description="Disordered" evidence="5">
    <location>
        <begin position="355"/>
        <end position="384"/>
    </location>
</feature>
<accession>A0AAV0FCU4</accession>
<feature type="compositionally biased region" description="Basic and acidic residues" evidence="5">
    <location>
        <begin position="640"/>
        <end position="666"/>
    </location>
</feature>
<dbReference type="EMBL" id="CAMAPF010000974">
    <property type="protein sequence ID" value="CAH9133067.1"/>
    <property type="molecule type" value="Genomic_DNA"/>
</dbReference>
<reference evidence="7" key="1">
    <citation type="submission" date="2022-07" db="EMBL/GenBank/DDBJ databases">
        <authorList>
            <person name="Macas J."/>
            <person name="Novak P."/>
            <person name="Neumann P."/>
        </authorList>
    </citation>
    <scope>NUCLEOTIDE SEQUENCE</scope>
</reference>
<feature type="compositionally biased region" description="Basic and acidic residues" evidence="5">
    <location>
        <begin position="566"/>
        <end position="590"/>
    </location>
</feature>
<name>A0AAV0FCU4_9ASTE</name>
<dbReference type="PANTHER" id="PTHR48449">
    <property type="entry name" value="DUF1985 DOMAIN-CONTAINING PROTEIN"/>
    <property type="match status" value="1"/>
</dbReference>
<sequence>MEEDDDFQSQSTRRMSARLNPVLVIQRSFKETELENIESMRINCYCNLSEVVKRILMKLNPNEVEEFRKTVFGWVLDVDEMKKISGQLQLGFLCNYVKKVNHIKETEAIRFHIQNSVISFTKKDLCMALGLKMDAVKPNLEEEMKGPFWEKYFGKASVKRREVQNALMEYNSEEAGVERNDGVKLALLHVLSHGLFGNQVARELPSSYVNLVEDLEAFNTYPWGEDVWADLVSNMRTNAKSLKKCKGERVTVPGCLIAIQVWAFETFTGLAKADICKVIEGREMSIPRAVKWEFLKKPHLEVFCNIIFKNKEFEWERMQATSLEIEKFPNLRPNTGGIVGERIESVKLFEKKEKKGKQKNTRIGRKRKNKEDVQEEDDDDKGTVGFGYERKVNVVLRQVRKLSKENAKLMAEMKQFKKSQKRLERFLKQILERLDNQEKGKQITEESTDESTEKEQEESNEKSESEDDKNAESTEKEQEESNEKSESEDDKNATASEDNVEGEVESSLPNFNIFGPETQEKLKKADEGESVEEKEEGDATEANKTVDKNAIDAATEGGVMEEEVEKNDKDAAEEGARIEEKEQEASEKGKNNVNDNDAWGDVNTQFVNEMITSVEEVEKQMLGSNSRKESTNANINVKAQDSEKGNEENEMRESMSKGEETEKDVKTICAQVKRPKRTARTPDRYTPAESRIQAKRRRKEIAKKRDEETFFPPREYGPFAEDPTEQPPVEEMNKVAEYLKVGLLKRLTKKDGDRKYRMDEDKMHGVPFLLDMHKIESKTWLYKLFVNPEWLDDTHMDVGMFYLNMKQVHYKLKGPKYTTCGPFFMQVLRRENEAVKKGEESFKTAVDNSIIADDILGIAYPFDRSWAQSDFVYIPLNTGNHWVLLVLEVNERKIRIYNSNSRRADSLREIRPYVHNIEWFLPKIMDMHGVYQDIGQEPMNEKKIELEAVEDCPQQDDGGNCGMYVLKFAEFLMMGMDIKEVASLDMSMYRQKMATELFLYNAKRTKECKLKES</sequence>
<evidence type="ECO:0000256" key="3">
    <source>
        <dbReference type="ARBA" id="ARBA00022801"/>
    </source>
</evidence>
<dbReference type="SUPFAM" id="SSF54001">
    <property type="entry name" value="Cysteine proteinases"/>
    <property type="match status" value="1"/>
</dbReference>
<comment type="similarity">
    <text evidence="1">Belongs to the peptidase C48 family.</text>
</comment>
<keyword evidence="2" id="KW-0645">Protease</keyword>
<evidence type="ECO:0000313" key="7">
    <source>
        <dbReference type="EMBL" id="CAH9133067.1"/>
    </source>
</evidence>
<dbReference type="InterPro" id="IPR003653">
    <property type="entry name" value="Peptidase_C48_C"/>
</dbReference>
<keyword evidence="3" id="KW-0378">Hydrolase</keyword>
<dbReference type="PROSITE" id="PS50600">
    <property type="entry name" value="ULP_PROTEASE"/>
    <property type="match status" value="1"/>
</dbReference>
<dbReference type="Pfam" id="PF02902">
    <property type="entry name" value="Peptidase_C48"/>
    <property type="match status" value="1"/>
</dbReference>
<dbReference type="GO" id="GO:0008234">
    <property type="term" value="F:cysteine-type peptidase activity"/>
    <property type="evidence" value="ECO:0007669"/>
    <property type="project" value="InterPro"/>
</dbReference>
<feature type="compositionally biased region" description="Basic and acidic residues" evidence="5">
    <location>
        <begin position="518"/>
        <end position="527"/>
    </location>
</feature>
<feature type="compositionally biased region" description="Basic residues" evidence="5">
    <location>
        <begin position="355"/>
        <end position="368"/>
    </location>
</feature>
<evidence type="ECO:0000259" key="6">
    <source>
        <dbReference type="PROSITE" id="PS50600"/>
    </source>
</evidence>
<organism evidence="7 8">
    <name type="scientific">Cuscuta epithymum</name>
    <dbReference type="NCBI Taxonomy" id="186058"/>
    <lineage>
        <taxon>Eukaryota</taxon>
        <taxon>Viridiplantae</taxon>
        <taxon>Streptophyta</taxon>
        <taxon>Embryophyta</taxon>
        <taxon>Tracheophyta</taxon>
        <taxon>Spermatophyta</taxon>
        <taxon>Magnoliopsida</taxon>
        <taxon>eudicotyledons</taxon>
        <taxon>Gunneridae</taxon>
        <taxon>Pentapetalae</taxon>
        <taxon>asterids</taxon>
        <taxon>lamiids</taxon>
        <taxon>Solanales</taxon>
        <taxon>Convolvulaceae</taxon>
        <taxon>Cuscuteae</taxon>
        <taxon>Cuscuta</taxon>
        <taxon>Cuscuta subgen. Cuscuta</taxon>
    </lineage>
</organism>
<keyword evidence="4" id="KW-0175">Coiled coil</keyword>
<evidence type="ECO:0000256" key="5">
    <source>
        <dbReference type="SAM" id="MobiDB-lite"/>
    </source>
</evidence>
<evidence type="ECO:0000313" key="8">
    <source>
        <dbReference type="Proteomes" id="UP001152523"/>
    </source>
</evidence>
<protein>
    <recommendedName>
        <fullName evidence="6">Ubiquitin-like protease family profile domain-containing protein</fullName>
    </recommendedName>
</protein>
<feature type="region of interest" description="Disordered" evidence="5">
    <location>
        <begin position="618"/>
        <end position="697"/>
    </location>
</feature>
<gene>
    <name evidence="7" type="ORF">CEPIT_LOCUS32662</name>
</gene>
<evidence type="ECO:0000256" key="4">
    <source>
        <dbReference type="SAM" id="Coils"/>
    </source>
</evidence>
<feature type="region of interest" description="Disordered" evidence="5">
    <location>
        <begin position="437"/>
        <end position="600"/>
    </location>
</feature>
<evidence type="ECO:0000256" key="1">
    <source>
        <dbReference type="ARBA" id="ARBA00005234"/>
    </source>
</evidence>
<dbReference type="AlphaFoldDB" id="A0AAV0FCU4"/>
<proteinExistence type="inferred from homology"/>
<keyword evidence="8" id="KW-1185">Reference proteome</keyword>
<dbReference type="Proteomes" id="UP001152523">
    <property type="component" value="Unassembled WGS sequence"/>
</dbReference>
<evidence type="ECO:0000256" key="2">
    <source>
        <dbReference type="ARBA" id="ARBA00022670"/>
    </source>
</evidence>
<feature type="compositionally biased region" description="Basic and acidic residues" evidence="5">
    <location>
        <begin position="451"/>
        <end position="485"/>
    </location>
</feature>